<dbReference type="Gene3D" id="1.10.472.20">
    <property type="entry name" value="Nitrile hydratase, beta subunit"/>
    <property type="match status" value="1"/>
</dbReference>
<evidence type="ECO:0000259" key="6">
    <source>
        <dbReference type="Pfam" id="PF02211"/>
    </source>
</evidence>
<organism evidence="8 9">
    <name type="scientific">Stella humosa</name>
    <dbReference type="NCBI Taxonomy" id="94"/>
    <lineage>
        <taxon>Bacteria</taxon>
        <taxon>Pseudomonadati</taxon>
        <taxon>Pseudomonadota</taxon>
        <taxon>Alphaproteobacteria</taxon>
        <taxon>Rhodospirillales</taxon>
        <taxon>Stellaceae</taxon>
        <taxon>Stella</taxon>
    </lineage>
</organism>
<gene>
    <name evidence="8" type="ORF">EDC65_4236</name>
</gene>
<dbReference type="EC" id="4.2.1.84" evidence="5"/>
<dbReference type="RefSeq" id="WP_123693279.1">
    <property type="nucleotide sequence ID" value="NZ_AP019700.1"/>
</dbReference>
<comment type="function">
    <text evidence="1 5">NHase catalyzes the hydration of various nitrile compounds to the corresponding amides.</text>
</comment>
<sequence>MDGMHDLGGKQGFGRIAYPARPHDETWEPLARALSAWAVKNRHYNMDEYRHAIERMAPIHYISAPYYERVLTAAATLLVEKGVVTAAELAARVDGTFPLSLPLGPGREAVPPQSFAIGETVRVRNLFVPGHVRMPGYIRGKQGVVVHISPPYPFPDAHAHNMQAAEEPTYDVRFRSTELWPESADEAFVHVGVFQSYLEKVRNRA</sequence>
<dbReference type="Gene3D" id="2.30.30.50">
    <property type="match status" value="1"/>
</dbReference>
<dbReference type="PIRSF" id="PIRSF001427">
    <property type="entry name" value="NHase_beta"/>
    <property type="match status" value="1"/>
</dbReference>
<evidence type="ECO:0000259" key="7">
    <source>
        <dbReference type="Pfam" id="PF21006"/>
    </source>
</evidence>
<evidence type="ECO:0000256" key="4">
    <source>
        <dbReference type="ARBA" id="ARBA00044877"/>
    </source>
</evidence>
<comment type="catalytic activity">
    <reaction evidence="4 5">
        <text>an aliphatic primary amide = an aliphatic nitrile + H2O</text>
        <dbReference type="Rhea" id="RHEA:12673"/>
        <dbReference type="ChEBI" id="CHEBI:15377"/>
        <dbReference type="ChEBI" id="CHEBI:65285"/>
        <dbReference type="ChEBI" id="CHEBI:80291"/>
        <dbReference type="EC" id="4.2.1.84"/>
    </reaction>
</comment>
<feature type="domain" description="Nitrile hydratase beta subunit-like N-terminal" evidence="7">
    <location>
        <begin position="1"/>
        <end position="94"/>
    </location>
</feature>
<dbReference type="GO" id="GO:0046914">
    <property type="term" value="F:transition metal ion binding"/>
    <property type="evidence" value="ECO:0007669"/>
    <property type="project" value="InterPro"/>
</dbReference>
<dbReference type="InterPro" id="IPR008990">
    <property type="entry name" value="Elect_transpt_acc-like_dom_sf"/>
</dbReference>
<comment type="similarity">
    <text evidence="2 5">Belongs to the nitrile hydratase subunit beta family.</text>
</comment>
<keyword evidence="9" id="KW-1185">Reference proteome</keyword>
<dbReference type="SUPFAM" id="SSF50090">
    <property type="entry name" value="Electron transport accessory proteins"/>
    <property type="match status" value="1"/>
</dbReference>
<dbReference type="Pfam" id="PF21006">
    <property type="entry name" value="NHase_beta_N"/>
    <property type="match status" value="1"/>
</dbReference>
<proteinExistence type="inferred from homology"/>
<evidence type="ECO:0000256" key="2">
    <source>
        <dbReference type="ARBA" id="ARBA00009098"/>
    </source>
</evidence>
<evidence type="ECO:0000256" key="5">
    <source>
        <dbReference type="PIRNR" id="PIRNR001427"/>
    </source>
</evidence>
<evidence type="ECO:0000256" key="3">
    <source>
        <dbReference type="ARBA" id="ARBA00023239"/>
    </source>
</evidence>
<dbReference type="Proteomes" id="UP000278222">
    <property type="component" value="Unassembled WGS sequence"/>
</dbReference>
<evidence type="ECO:0000313" key="8">
    <source>
        <dbReference type="EMBL" id="ROP83588.1"/>
    </source>
</evidence>
<protein>
    <recommendedName>
        <fullName evidence="5">Nitrile hydratase subunit beta</fullName>
        <shortName evidence="5">NHase</shortName>
        <ecNumber evidence="5">4.2.1.84</ecNumber>
    </recommendedName>
</protein>
<accession>A0A3N1KZ47</accession>
<feature type="domain" description="Nitrile hydratase beta subunit" evidence="6">
    <location>
        <begin position="107"/>
        <end position="200"/>
    </location>
</feature>
<name>A0A3N1KZ47_9PROT</name>
<dbReference type="EMBL" id="RJKX01000016">
    <property type="protein sequence ID" value="ROP83588.1"/>
    <property type="molecule type" value="Genomic_DNA"/>
</dbReference>
<dbReference type="OrthoDB" id="3478924at2"/>
<reference evidence="8 9" key="1">
    <citation type="submission" date="2018-11" db="EMBL/GenBank/DDBJ databases">
        <title>Genomic Encyclopedia of Type Strains, Phase IV (KMG-IV): sequencing the most valuable type-strain genomes for metagenomic binning, comparative biology and taxonomic classification.</title>
        <authorList>
            <person name="Goeker M."/>
        </authorList>
    </citation>
    <scope>NUCLEOTIDE SEQUENCE [LARGE SCALE GENOMIC DNA]</scope>
    <source>
        <strain evidence="8 9">DSM 5900</strain>
    </source>
</reference>
<dbReference type="GO" id="GO:0018822">
    <property type="term" value="F:nitrile hydratase activity"/>
    <property type="evidence" value="ECO:0007669"/>
    <property type="project" value="UniProtKB-EC"/>
</dbReference>
<evidence type="ECO:0000256" key="1">
    <source>
        <dbReference type="ARBA" id="ARBA00004042"/>
    </source>
</evidence>
<evidence type="ECO:0000313" key="9">
    <source>
        <dbReference type="Proteomes" id="UP000278222"/>
    </source>
</evidence>
<keyword evidence="3 5" id="KW-0456">Lyase</keyword>
<dbReference type="InterPro" id="IPR049054">
    <property type="entry name" value="CN_hydtase_beta-like_N"/>
</dbReference>
<dbReference type="InterPro" id="IPR042262">
    <property type="entry name" value="CN_hydtase_beta_C"/>
</dbReference>
<dbReference type="Pfam" id="PF02211">
    <property type="entry name" value="NHase_beta_C"/>
    <property type="match status" value="1"/>
</dbReference>
<comment type="caution">
    <text evidence="8">The sequence shown here is derived from an EMBL/GenBank/DDBJ whole genome shotgun (WGS) entry which is preliminary data.</text>
</comment>
<dbReference type="InterPro" id="IPR003168">
    <property type="entry name" value="Nitrile_hydratase_bsu"/>
</dbReference>
<dbReference type="AlphaFoldDB" id="A0A3N1KZ47"/>
<dbReference type="InterPro" id="IPR024690">
    <property type="entry name" value="CN_hydtase_beta_dom_C"/>
</dbReference>